<dbReference type="AlphaFoldDB" id="B8IHP2"/>
<name>B8IHP2_METNO</name>
<proteinExistence type="predicted"/>
<dbReference type="OrthoDB" id="8404122at2"/>
<keyword evidence="2" id="KW-1185">Reference proteome</keyword>
<dbReference type="HOGENOM" id="CLU_2130532_0_0_5"/>
<reference evidence="1 2" key="1">
    <citation type="submission" date="2009-01" db="EMBL/GenBank/DDBJ databases">
        <title>Complete sequence of chromosome of Methylobacterium nodulans ORS 2060.</title>
        <authorList>
            <consortium name="US DOE Joint Genome Institute"/>
            <person name="Lucas S."/>
            <person name="Copeland A."/>
            <person name="Lapidus A."/>
            <person name="Glavina del Rio T."/>
            <person name="Dalin E."/>
            <person name="Tice H."/>
            <person name="Bruce D."/>
            <person name="Goodwin L."/>
            <person name="Pitluck S."/>
            <person name="Sims D."/>
            <person name="Brettin T."/>
            <person name="Detter J.C."/>
            <person name="Han C."/>
            <person name="Larimer F."/>
            <person name="Land M."/>
            <person name="Hauser L."/>
            <person name="Kyrpides N."/>
            <person name="Ivanova N."/>
            <person name="Marx C.J."/>
            <person name="Richardson P."/>
        </authorList>
    </citation>
    <scope>NUCLEOTIDE SEQUENCE [LARGE SCALE GENOMIC DNA]</scope>
    <source>
        <strain evidence="2">LMG 21967 / CNCM I-2342 / ORS 2060</strain>
    </source>
</reference>
<evidence type="ECO:0000313" key="1">
    <source>
        <dbReference type="EMBL" id="ACL61705.1"/>
    </source>
</evidence>
<accession>B8IHP2</accession>
<dbReference type="KEGG" id="mno:Mnod_6963"/>
<protein>
    <recommendedName>
        <fullName evidence="3">Helix-turn-helix domain-containing protein</fullName>
    </recommendedName>
</protein>
<gene>
    <name evidence="1" type="ordered locus">Mnod_6963</name>
</gene>
<sequence>MPESPLASFPIPDRLARAFQERTAITLAEAANALEMNQKQLRAEVKAGKVKYVLRGQSQTRKLRRFLLVDLLEYLNGERRQECPSTSARTPRSTGASLQSGVIEFDALRAKLIAGRRKSPKRD</sequence>
<dbReference type="EMBL" id="CP001349">
    <property type="protein sequence ID" value="ACL61705.1"/>
    <property type="molecule type" value="Genomic_DNA"/>
</dbReference>
<organism evidence="1 2">
    <name type="scientific">Methylobacterium nodulans (strain LMG 21967 / CNCM I-2342 / ORS 2060)</name>
    <dbReference type="NCBI Taxonomy" id="460265"/>
    <lineage>
        <taxon>Bacteria</taxon>
        <taxon>Pseudomonadati</taxon>
        <taxon>Pseudomonadota</taxon>
        <taxon>Alphaproteobacteria</taxon>
        <taxon>Hyphomicrobiales</taxon>
        <taxon>Methylobacteriaceae</taxon>
        <taxon>Methylobacterium</taxon>
    </lineage>
</organism>
<evidence type="ECO:0008006" key="3">
    <source>
        <dbReference type="Google" id="ProtNLM"/>
    </source>
</evidence>
<dbReference type="Proteomes" id="UP000008207">
    <property type="component" value="Chromosome"/>
</dbReference>
<dbReference type="STRING" id="460265.Mnod_6963"/>
<evidence type="ECO:0000313" key="2">
    <source>
        <dbReference type="Proteomes" id="UP000008207"/>
    </source>
</evidence>
<dbReference type="RefSeq" id="WP_015933268.1">
    <property type="nucleotide sequence ID" value="NC_011894.1"/>
</dbReference>